<evidence type="ECO:0000256" key="2">
    <source>
        <dbReference type="ARBA" id="ARBA00010617"/>
    </source>
</evidence>
<dbReference type="OrthoDB" id="6081913at2759"/>
<dbReference type="STRING" id="283909.R7UIH7"/>
<dbReference type="GO" id="GO:0006082">
    <property type="term" value="P:organic acid metabolic process"/>
    <property type="evidence" value="ECO:0007669"/>
    <property type="project" value="TreeGrafter"/>
</dbReference>
<dbReference type="InterPro" id="IPR036396">
    <property type="entry name" value="Cyt_P450_sf"/>
</dbReference>
<evidence type="ECO:0000256" key="6">
    <source>
        <dbReference type="ARBA" id="ARBA00023136"/>
    </source>
</evidence>
<dbReference type="GO" id="GO:0020037">
    <property type="term" value="F:heme binding"/>
    <property type="evidence" value="ECO:0007669"/>
    <property type="project" value="InterPro"/>
</dbReference>
<keyword evidence="8" id="KW-0503">Monooxygenase</keyword>
<dbReference type="FunFam" id="1.10.630.10:FF:000004">
    <property type="entry name" value="cytochrome P450 2D15 isoform X1"/>
    <property type="match status" value="1"/>
</dbReference>
<keyword evidence="3 7" id="KW-0479">Metal-binding</keyword>
<reference evidence="11" key="3">
    <citation type="submission" date="2015-06" db="UniProtKB">
        <authorList>
            <consortium name="EnsemblMetazoa"/>
        </authorList>
    </citation>
    <scope>IDENTIFICATION</scope>
</reference>
<proteinExistence type="inferred from homology"/>
<evidence type="ECO:0000256" key="8">
    <source>
        <dbReference type="RuleBase" id="RU000461"/>
    </source>
</evidence>
<evidence type="ECO:0000256" key="1">
    <source>
        <dbReference type="ARBA" id="ARBA00004370"/>
    </source>
</evidence>
<dbReference type="SUPFAM" id="SSF48264">
    <property type="entry name" value="Cytochrome P450"/>
    <property type="match status" value="1"/>
</dbReference>
<keyword evidence="9" id="KW-1133">Transmembrane helix</keyword>
<evidence type="ECO:0000256" key="3">
    <source>
        <dbReference type="ARBA" id="ARBA00022723"/>
    </source>
</evidence>
<dbReference type="EMBL" id="KB301107">
    <property type="protein sequence ID" value="ELU05903.1"/>
    <property type="molecule type" value="Genomic_DNA"/>
</dbReference>
<dbReference type="PRINTS" id="PR00385">
    <property type="entry name" value="P450"/>
</dbReference>
<dbReference type="GO" id="GO:0016712">
    <property type="term" value="F:oxidoreductase activity, acting on paired donors, with incorporation or reduction of molecular oxygen, reduced flavin or flavoprotein as one donor, and incorporation of one atom of oxygen"/>
    <property type="evidence" value="ECO:0007669"/>
    <property type="project" value="TreeGrafter"/>
</dbReference>
<evidence type="ECO:0000256" key="7">
    <source>
        <dbReference type="PIRSR" id="PIRSR602401-1"/>
    </source>
</evidence>
<dbReference type="Gene3D" id="1.10.630.10">
    <property type="entry name" value="Cytochrome P450"/>
    <property type="match status" value="1"/>
</dbReference>
<keyword evidence="5 7" id="KW-0408">Iron</keyword>
<evidence type="ECO:0000313" key="11">
    <source>
        <dbReference type="EnsemblMetazoa" id="CapteP153347"/>
    </source>
</evidence>
<evidence type="ECO:0000256" key="4">
    <source>
        <dbReference type="ARBA" id="ARBA00023002"/>
    </source>
</evidence>
<reference evidence="12" key="1">
    <citation type="submission" date="2012-12" db="EMBL/GenBank/DDBJ databases">
        <authorList>
            <person name="Hellsten U."/>
            <person name="Grimwood J."/>
            <person name="Chapman J.A."/>
            <person name="Shapiro H."/>
            <person name="Aerts A."/>
            <person name="Otillar R.P."/>
            <person name="Terry A.Y."/>
            <person name="Boore J.L."/>
            <person name="Simakov O."/>
            <person name="Marletaz F."/>
            <person name="Cho S.-J."/>
            <person name="Edsinger-Gonzales E."/>
            <person name="Havlak P."/>
            <person name="Kuo D.-H."/>
            <person name="Larsson T."/>
            <person name="Lv J."/>
            <person name="Arendt D."/>
            <person name="Savage R."/>
            <person name="Osoegawa K."/>
            <person name="de Jong P."/>
            <person name="Lindberg D.R."/>
            <person name="Seaver E.C."/>
            <person name="Weisblat D.A."/>
            <person name="Putnam N.H."/>
            <person name="Grigoriev I.V."/>
            <person name="Rokhsar D.S."/>
        </authorList>
    </citation>
    <scope>NUCLEOTIDE SEQUENCE</scope>
    <source>
        <strain evidence="12">I ESC-2004</strain>
    </source>
</reference>
<dbReference type="GO" id="GO:0006805">
    <property type="term" value="P:xenobiotic metabolic process"/>
    <property type="evidence" value="ECO:0007669"/>
    <property type="project" value="TreeGrafter"/>
</dbReference>
<organism evidence="10">
    <name type="scientific">Capitella teleta</name>
    <name type="common">Polychaete worm</name>
    <dbReference type="NCBI Taxonomy" id="283909"/>
    <lineage>
        <taxon>Eukaryota</taxon>
        <taxon>Metazoa</taxon>
        <taxon>Spiralia</taxon>
        <taxon>Lophotrochozoa</taxon>
        <taxon>Annelida</taxon>
        <taxon>Polychaeta</taxon>
        <taxon>Sedentaria</taxon>
        <taxon>Scolecida</taxon>
        <taxon>Capitellidae</taxon>
        <taxon>Capitella</taxon>
    </lineage>
</organism>
<comment type="cofactor">
    <cofactor evidence="7">
        <name>heme</name>
        <dbReference type="ChEBI" id="CHEBI:30413"/>
    </cofactor>
</comment>
<dbReference type="PANTHER" id="PTHR24300">
    <property type="entry name" value="CYTOCHROME P450 508A4-RELATED"/>
    <property type="match status" value="1"/>
</dbReference>
<dbReference type="PRINTS" id="PR00463">
    <property type="entry name" value="EP450I"/>
</dbReference>
<sequence length="500" mass="57096">MEVLRRIMQFLDLQTVLVGVVIMLLVLWLRDMRHGLNMPPGPLQWPILGSLPSLALFGSKDPLAYLKTLGDKYGGIFSVKLGDHFAVFISDYNIIKEALMKQGSCFSHRPSMAMERAVQCSKPGVVLANGRPWQVFRRFAMQSMRDFGVGKKSIEEKIQIEACSLIQQLEKMDGKPHDPSPDTQVAVTNIICAIIFGDRYEYGDAEFEQILDSIKDLTQSVEWTDLRNMFEVFDHLPYQKNFKRFIAANHRIHGVIKRQIEEHRQTLDETEDRDILDLCLRRQAGGGEDAALFKDQQQLSHFIVDLFVAGAETTATTLGWAYLYMAEHPDIQEKCFQEIYKVLGDRPPTMADRAKLPFVEATISEVQRIRTIVPLSVVHSTAQDATLRGYTIPKGTWVFPMLYAVSADEKQWKQPADFNPERFLDASGDYVKRESLVPFSVGPRMCAGEMLAKMELFIFFTMLLQNFRFSNSSSDQKIDLDPILEVTWSPKPQNIQLTRR</sequence>
<protein>
    <submittedName>
        <fullName evidence="10 11">Uncharacterized protein</fullName>
    </submittedName>
</protein>
<dbReference type="EnsemblMetazoa" id="CapteT153347">
    <property type="protein sequence ID" value="CapteP153347"/>
    <property type="gene ID" value="CapteG153347"/>
</dbReference>
<dbReference type="PROSITE" id="PS00086">
    <property type="entry name" value="CYTOCHROME_P450"/>
    <property type="match status" value="1"/>
</dbReference>
<dbReference type="AlphaFoldDB" id="R7UIH7"/>
<dbReference type="GO" id="GO:0016020">
    <property type="term" value="C:membrane"/>
    <property type="evidence" value="ECO:0007669"/>
    <property type="project" value="UniProtKB-SubCell"/>
</dbReference>
<feature type="binding site" description="axial binding residue" evidence="7">
    <location>
        <position position="446"/>
    </location>
    <ligand>
        <name>heme</name>
        <dbReference type="ChEBI" id="CHEBI:30413"/>
    </ligand>
    <ligandPart>
        <name>Fe</name>
        <dbReference type="ChEBI" id="CHEBI:18248"/>
    </ligandPart>
</feature>
<dbReference type="Proteomes" id="UP000014760">
    <property type="component" value="Unassembled WGS sequence"/>
</dbReference>
<feature type="transmembrane region" description="Helical" evidence="9">
    <location>
        <begin position="7"/>
        <end position="29"/>
    </location>
</feature>
<dbReference type="GO" id="GO:0005737">
    <property type="term" value="C:cytoplasm"/>
    <property type="evidence" value="ECO:0007669"/>
    <property type="project" value="TreeGrafter"/>
</dbReference>
<dbReference type="InterPro" id="IPR017972">
    <property type="entry name" value="Cyt_P450_CS"/>
</dbReference>
<gene>
    <name evidence="10" type="ORF">CAPTEDRAFT_153347</name>
</gene>
<keyword evidence="7 8" id="KW-0349">Heme</keyword>
<keyword evidence="4 8" id="KW-0560">Oxidoreductase</keyword>
<dbReference type="Pfam" id="PF00067">
    <property type="entry name" value="p450"/>
    <property type="match status" value="1"/>
</dbReference>
<dbReference type="HOGENOM" id="CLU_001570_22_3_1"/>
<keyword evidence="6 9" id="KW-0472">Membrane</keyword>
<keyword evidence="9" id="KW-0812">Transmembrane</keyword>
<accession>R7UIH7</accession>
<dbReference type="GO" id="GO:0005506">
    <property type="term" value="F:iron ion binding"/>
    <property type="evidence" value="ECO:0007669"/>
    <property type="project" value="InterPro"/>
</dbReference>
<evidence type="ECO:0000256" key="5">
    <source>
        <dbReference type="ARBA" id="ARBA00023004"/>
    </source>
</evidence>
<dbReference type="GO" id="GO:0008395">
    <property type="term" value="F:steroid hydroxylase activity"/>
    <property type="evidence" value="ECO:0007669"/>
    <property type="project" value="TreeGrafter"/>
</dbReference>
<dbReference type="EMBL" id="AMQN01007654">
    <property type="status" value="NOT_ANNOTATED_CDS"/>
    <property type="molecule type" value="Genomic_DNA"/>
</dbReference>
<dbReference type="InterPro" id="IPR002401">
    <property type="entry name" value="Cyt_P450_E_grp-I"/>
</dbReference>
<comment type="similarity">
    <text evidence="2 8">Belongs to the cytochrome P450 family.</text>
</comment>
<dbReference type="InterPro" id="IPR001128">
    <property type="entry name" value="Cyt_P450"/>
</dbReference>
<evidence type="ECO:0000313" key="12">
    <source>
        <dbReference type="Proteomes" id="UP000014760"/>
    </source>
</evidence>
<evidence type="ECO:0000256" key="9">
    <source>
        <dbReference type="SAM" id="Phobius"/>
    </source>
</evidence>
<reference evidence="10 12" key="2">
    <citation type="journal article" date="2013" name="Nature">
        <title>Insights into bilaterian evolution from three spiralian genomes.</title>
        <authorList>
            <person name="Simakov O."/>
            <person name="Marletaz F."/>
            <person name="Cho S.J."/>
            <person name="Edsinger-Gonzales E."/>
            <person name="Havlak P."/>
            <person name="Hellsten U."/>
            <person name="Kuo D.H."/>
            <person name="Larsson T."/>
            <person name="Lv J."/>
            <person name="Arendt D."/>
            <person name="Savage R."/>
            <person name="Osoegawa K."/>
            <person name="de Jong P."/>
            <person name="Grimwood J."/>
            <person name="Chapman J.A."/>
            <person name="Shapiro H."/>
            <person name="Aerts A."/>
            <person name="Otillar R.P."/>
            <person name="Terry A.Y."/>
            <person name="Boore J.L."/>
            <person name="Grigoriev I.V."/>
            <person name="Lindberg D.R."/>
            <person name="Seaver E.C."/>
            <person name="Weisblat D.A."/>
            <person name="Putnam N.H."/>
            <person name="Rokhsar D.S."/>
        </authorList>
    </citation>
    <scope>NUCLEOTIDE SEQUENCE</scope>
    <source>
        <strain evidence="10 12">I ESC-2004</strain>
    </source>
</reference>
<comment type="subcellular location">
    <subcellularLocation>
        <location evidence="1">Membrane</location>
    </subcellularLocation>
</comment>
<dbReference type="OMA" id="VHEILSC"/>
<name>R7UIH7_CAPTE</name>
<keyword evidence="12" id="KW-1185">Reference proteome</keyword>
<dbReference type="PANTHER" id="PTHR24300:SF403">
    <property type="entry name" value="CYTOCHROME P450 306A1"/>
    <property type="match status" value="1"/>
</dbReference>
<evidence type="ECO:0000313" key="10">
    <source>
        <dbReference type="EMBL" id="ELU05903.1"/>
    </source>
</evidence>
<dbReference type="InterPro" id="IPR050182">
    <property type="entry name" value="Cytochrome_P450_fam2"/>
</dbReference>